<protein>
    <submittedName>
        <fullName evidence="2">Glycosyltransferase family 4 protein</fullName>
        <ecNumber evidence="2">2.4.-.-</ecNumber>
    </submittedName>
</protein>
<accession>A0ABV9MYU3</accession>
<dbReference type="SUPFAM" id="SSF53756">
    <property type="entry name" value="UDP-Glycosyltransferase/glycogen phosphorylase"/>
    <property type="match status" value="1"/>
</dbReference>
<dbReference type="EMBL" id="JBHSGP010000005">
    <property type="protein sequence ID" value="MFC4721206.1"/>
    <property type="molecule type" value="Genomic_DNA"/>
</dbReference>
<keyword evidence="2" id="KW-0328">Glycosyltransferase</keyword>
<sequence length="397" mass="45046">MKIGLILSTTPSYSETFFNSKIKGLLANGHKVQLFVQKKNPLFTGCPVVRGPKVYNRNLLFQGVNFVIIGIRLMPYFKRLKRFVILERKAQRSWKQILKTIYTNSHLLRADLDCLHFGFATMALQKEHVAAAIGAKMAVSFRGYDLDVYPLKAPKCYDLLWRQVDKVHSISQYLLDKAYGLGLAQSKAYQIIPPAIDLDTFKSREPQAYDGTAVVQLLTIARLEWIKGLDYTLEALYLLKSKGLKFHYRIIGDGKEREALVYAIHQLGLQDEVSLISRVGHEEVVAYLSRTDIYIQYSHSEGFCNAVLEAQAMGCLCVVSDGGALPENIVHEVTGWLVRKRHPVLLADTINSILALSDEQKDEVRYKARLRVVNGFSSLEQQKAFHDFYTVNLTELL</sequence>
<dbReference type="PANTHER" id="PTHR12526:SF630">
    <property type="entry name" value="GLYCOSYLTRANSFERASE"/>
    <property type="match status" value="1"/>
</dbReference>
<name>A0ABV9MYU3_9FLAO</name>
<dbReference type="PANTHER" id="PTHR12526">
    <property type="entry name" value="GLYCOSYLTRANSFERASE"/>
    <property type="match status" value="1"/>
</dbReference>
<keyword evidence="3" id="KW-1185">Reference proteome</keyword>
<evidence type="ECO:0000259" key="1">
    <source>
        <dbReference type="Pfam" id="PF00534"/>
    </source>
</evidence>
<feature type="domain" description="Glycosyl transferase family 1" evidence="1">
    <location>
        <begin position="217"/>
        <end position="369"/>
    </location>
</feature>
<dbReference type="Proteomes" id="UP001595953">
    <property type="component" value="Unassembled WGS sequence"/>
</dbReference>
<dbReference type="Pfam" id="PF00534">
    <property type="entry name" value="Glycos_transf_1"/>
    <property type="match status" value="1"/>
</dbReference>
<keyword evidence="2" id="KW-0808">Transferase</keyword>
<gene>
    <name evidence="2" type="ORF">ACFO5O_02650</name>
</gene>
<comment type="caution">
    <text evidence="2">The sequence shown here is derived from an EMBL/GenBank/DDBJ whole genome shotgun (WGS) entry which is preliminary data.</text>
</comment>
<evidence type="ECO:0000313" key="2">
    <source>
        <dbReference type="EMBL" id="MFC4721206.1"/>
    </source>
</evidence>
<evidence type="ECO:0000313" key="3">
    <source>
        <dbReference type="Proteomes" id="UP001595953"/>
    </source>
</evidence>
<proteinExistence type="predicted"/>
<dbReference type="GO" id="GO:0016757">
    <property type="term" value="F:glycosyltransferase activity"/>
    <property type="evidence" value="ECO:0007669"/>
    <property type="project" value="UniProtKB-KW"/>
</dbReference>
<organism evidence="2 3">
    <name type="scientific">Geojedonia litorea</name>
    <dbReference type="NCBI Taxonomy" id="1268269"/>
    <lineage>
        <taxon>Bacteria</taxon>
        <taxon>Pseudomonadati</taxon>
        <taxon>Bacteroidota</taxon>
        <taxon>Flavobacteriia</taxon>
        <taxon>Flavobacteriales</taxon>
        <taxon>Flavobacteriaceae</taxon>
        <taxon>Geojedonia</taxon>
    </lineage>
</organism>
<reference evidence="3" key="1">
    <citation type="journal article" date="2019" name="Int. J. Syst. Evol. Microbiol.">
        <title>The Global Catalogue of Microorganisms (GCM) 10K type strain sequencing project: providing services to taxonomists for standard genome sequencing and annotation.</title>
        <authorList>
            <consortium name="The Broad Institute Genomics Platform"/>
            <consortium name="The Broad Institute Genome Sequencing Center for Infectious Disease"/>
            <person name="Wu L."/>
            <person name="Ma J."/>
        </authorList>
    </citation>
    <scope>NUCLEOTIDE SEQUENCE [LARGE SCALE GENOMIC DNA]</scope>
    <source>
        <strain evidence="3">CCUG 63682</strain>
    </source>
</reference>
<dbReference type="InterPro" id="IPR001296">
    <property type="entry name" value="Glyco_trans_1"/>
</dbReference>
<dbReference type="EC" id="2.4.-.-" evidence="2"/>
<dbReference type="Gene3D" id="3.40.50.2000">
    <property type="entry name" value="Glycogen Phosphorylase B"/>
    <property type="match status" value="2"/>
</dbReference>
<dbReference type="CDD" id="cd03801">
    <property type="entry name" value="GT4_PimA-like"/>
    <property type="match status" value="1"/>
</dbReference>
<dbReference type="RefSeq" id="WP_387960692.1">
    <property type="nucleotide sequence ID" value="NZ_JBHSGP010000005.1"/>
</dbReference>